<dbReference type="Pfam" id="PF25515">
    <property type="entry name" value="Arm_PDR"/>
    <property type="match status" value="1"/>
</dbReference>
<evidence type="ECO:0000259" key="3">
    <source>
        <dbReference type="Pfam" id="PF23468"/>
    </source>
</evidence>
<dbReference type="InterPro" id="IPR058032">
    <property type="entry name" value="CDP1-like_a_solenoid_1"/>
</dbReference>
<dbReference type="InterPro" id="IPR057137">
    <property type="entry name" value="CDP1-like_a_solenoid_2"/>
</dbReference>
<dbReference type="InterPro" id="IPR044685">
    <property type="entry name" value="CPD1-like"/>
</dbReference>
<proteinExistence type="predicted"/>
<feature type="region of interest" description="Disordered" evidence="1">
    <location>
        <begin position="542"/>
        <end position="568"/>
    </location>
</feature>
<feature type="domain" description="Plastid division protein CDP1-like 2nd alpha solenoid" evidence="3">
    <location>
        <begin position="370"/>
        <end position="501"/>
    </location>
</feature>
<organism evidence="5 6">
    <name type="scientific">Cinchona calisaya</name>
    <dbReference type="NCBI Taxonomy" id="153742"/>
    <lineage>
        <taxon>Eukaryota</taxon>
        <taxon>Viridiplantae</taxon>
        <taxon>Streptophyta</taxon>
        <taxon>Embryophyta</taxon>
        <taxon>Tracheophyta</taxon>
        <taxon>Spermatophyta</taxon>
        <taxon>Magnoliopsida</taxon>
        <taxon>eudicotyledons</taxon>
        <taxon>Gunneridae</taxon>
        <taxon>Pentapetalae</taxon>
        <taxon>asterids</taxon>
        <taxon>lamiids</taxon>
        <taxon>Gentianales</taxon>
        <taxon>Rubiaceae</taxon>
        <taxon>Cinchonoideae</taxon>
        <taxon>Cinchoneae</taxon>
        <taxon>Cinchona</taxon>
    </lineage>
</organism>
<dbReference type="Pfam" id="PF13355">
    <property type="entry name" value="ARC6-like_IMS"/>
    <property type="match status" value="1"/>
</dbReference>
<feature type="domain" description="Plastid division protein CDP1-like IMS" evidence="2">
    <location>
        <begin position="719"/>
        <end position="836"/>
    </location>
</feature>
<protein>
    <recommendedName>
        <fullName evidence="7">ARC6 IMS domain-containing protein</fullName>
    </recommendedName>
</protein>
<evidence type="ECO:0000313" key="6">
    <source>
        <dbReference type="Proteomes" id="UP001630127"/>
    </source>
</evidence>
<evidence type="ECO:0008006" key="7">
    <source>
        <dbReference type="Google" id="ProtNLM"/>
    </source>
</evidence>
<evidence type="ECO:0000259" key="2">
    <source>
        <dbReference type="Pfam" id="PF13355"/>
    </source>
</evidence>
<accession>A0ABD3AFZ3</accession>
<dbReference type="PANTHER" id="PTHR33925:SF2">
    <property type="entry name" value="PLASTID DIVISION PROTEIN CDP1, CHLOROPLASTIC"/>
    <property type="match status" value="1"/>
</dbReference>
<dbReference type="AlphaFoldDB" id="A0ABD3AFZ3"/>
<dbReference type="InterPro" id="IPR025344">
    <property type="entry name" value="CDP1-like_IMS"/>
</dbReference>
<dbReference type="EMBL" id="JBJUIK010000004">
    <property type="protein sequence ID" value="KAL3529397.1"/>
    <property type="molecule type" value="Genomic_DNA"/>
</dbReference>
<keyword evidence="6" id="KW-1185">Reference proteome</keyword>
<gene>
    <name evidence="5" type="ORF">ACH5RR_008719</name>
</gene>
<reference evidence="5 6" key="1">
    <citation type="submission" date="2024-11" db="EMBL/GenBank/DDBJ databases">
        <title>A near-complete genome assembly of Cinchona calisaya.</title>
        <authorList>
            <person name="Lian D.C."/>
            <person name="Zhao X.W."/>
            <person name="Wei L."/>
        </authorList>
    </citation>
    <scope>NUCLEOTIDE SEQUENCE [LARGE SCALE GENOMIC DNA]</scope>
    <source>
        <tissue evidence="5">Nenye</tissue>
    </source>
</reference>
<dbReference type="PANTHER" id="PTHR33925">
    <property type="entry name" value="PLASTID DIVISION PROTEIN CDP1, CHLOROPLASTIC-RELATED"/>
    <property type="match status" value="1"/>
</dbReference>
<evidence type="ECO:0000313" key="5">
    <source>
        <dbReference type="EMBL" id="KAL3529397.1"/>
    </source>
</evidence>
<dbReference type="Proteomes" id="UP001630127">
    <property type="component" value="Unassembled WGS sequence"/>
</dbReference>
<dbReference type="Pfam" id="PF23468">
    <property type="entry name" value="ARC6"/>
    <property type="match status" value="1"/>
</dbReference>
<feature type="domain" description="Plastid division protein CDP1-like 1st alpha solenoid" evidence="4">
    <location>
        <begin position="187"/>
        <end position="333"/>
    </location>
</feature>
<comment type="caution">
    <text evidence="5">The sequence shown here is derived from an EMBL/GenBank/DDBJ whole genome shotgun (WGS) entry which is preliminary data.</text>
</comment>
<sequence>METLHHFPIPSYCCCSYPNKLKNNNHNNDIKKDLKFFCCYFDVRWANNCSNFGLRARVWNPKRGLVIVNVIPRRCWRIHANADLRVVVESNSNSRNSNAVHSQPPTPPSVEIPVTCYQILGVSDHAEKDEIVKSAMHLRNAQIEEGYTADVVVSRQNLLMDVRDKLLFEPEYAGNPKEKVSPKSSLRIPWSWVPAALCLLQEAGEDKTVLDIGRRSLQHPDAKAYIHDVLLSMALAECSIAKAGFEKNNISQGFEALARAQCLLRSKISLGKMTLLSQIEESLEELAPACTLELLGMPHTPENTERRLGAISALRELLRQGLDVQSPSQVQDWPCFLSQALNKLMATEIVELLPWNDLALTRKNKKSLESQSQRVVIDFNCFYMILVAHIALGFSSKQKDLIHKAKTICECLISSEGTDLKFEEAFCLFLLDQGDEATAAEKLWQVELNSNPAPQKSFSDKEAKDVSNARKSLETWLKDSVLGVFPDTRDCSPSFVNFFAGEKQTSGNRQPKRSLHAVSNMSHRSLTPPLVLDRKAFEDSVPSKDTTRHLGPAVKQLTPPNLQGPLTECKGGANVDTPIQLKRNLGSHQNKVWEIWLDPYNVVGKVIYVTSLGCTIYAIFRLMNMHFYKIGNTSRWRLNRPTTLSTTSRSADISLDQNIRPATIKESKIASQLKQMLSKLKVQIRPKPEVVSLQKSCLAASLSSSAIGAHRHPMPVEEAETLVKKWQDIKAEALGPNHHIERLFDILDESMLGQWQALADAAKAKSCFWKFVLLHLSVLKADIFTDEMGKELAEIEAILEEAAELVDNSQPKNPNYYSTYKIHYHLKRQDDGSWRFCEVDIQAPS</sequence>
<evidence type="ECO:0000259" key="4">
    <source>
        <dbReference type="Pfam" id="PF25515"/>
    </source>
</evidence>
<name>A0ABD3AFZ3_9GENT</name>
<evidence type="ECO:0000256" key="1">
    <source>
        <dbReference type="SAM" id="MobiDB-lite"/>
    </source>
</evidence>